<dbReference type="AlphaFoldDB" id="A0ABD5NV93"/>
<dbReference type="Proteomes" id="UP001595821">
    <property type="component" value="Unassembled WGS sequence"/>
</dbReference>
<gene>
    <name evidence="2" type="ORF">ACFOZ7_03015</name>
</gene>
<evidence type="ECO:0000313" key="3">
    <source>
        <dbReference type="Proteomes" id="UP001595821"/>
    </source>
</evidence>
<dbReference type="EMBL" id="JBHSDJ010000008">
    <property type="protein sequence ID" value="MFC4245976.1"/>
    <property type="molecule type" value="Genomic_DNA"/>
</dbReference>
<dbReference type="GeneID" id="71855998"/>
<comment type="caution">
    <text evidence="2">The sequence shown here is derived from an EMBL/GenBank/DDBJ whole genome shotgun (WGS) entry which is preliminary data.</text>
</comment>
<evidence type="ECO:0000256" key="1">
    <source>
        <dbReference type="SAM" id="MobiDB-lite"/>
    </source>
</evidence>
<reference evidence="2 3" key="1">
    <citation type="journal article" date="2014" name="Int. J. Syst. Evol. Microbiol.">
        <title>Complete genome sequence of Corynebacterium casei LMG S-19264T (=DSM 44701T), isolated from a smear-ripened cheese.</title>
        <authorList>
            <consortium name="US DOE Joint Genome Institute (JGI-PGF)"/>
            <person name="Walter F."/>
            <person name="Albersmeier A."/>
            <person name="Kalinowski J."/>
            <person name="Ruckert C."/>
        </authorList>
    </citation>
    <scope>NUCLEOTIDE SEQUENCE [LARGE SCALE GENOMIC DNA]</scope>
    <source>
        <strain evidence="2 3">IBRC-M 10912</strain>
    </source>
</reference>
<organism evidence="2 3">
    <name type="scientific">Natribaculum luteum</name>
    <dbReference type="NCBI Taxonomy" id="1586232"/>
    <lineage>
        <taxon>Archaea</taxon>
        <taxon>Methanobacteriati</taxon>
        <taxon>Methanobacteriota</taxon>
        <taxon>Stenosarchaea group</taxon>
        <taxon>Halobacteria</taxon>
        <taxon>Halobacteriales</taxon>
        <taxon>Natrialbaceae</taxon>
        <taxon>Natribaculum</taxon>
    </lineage>
</organism>
<accession>A0ABD5NV93</accession>
<evidence type="ECO:0000313" key="2">
    <source>
        <dbReference type="EMBL" id="MFC4245976.1"/>
    </source>
</evidence>
<name>A0ABD5NV93_9EURY</name>
<protein>
    <submittedName>
        <fullName evidence="2">Uncharacterized protein</fullName>
    </submittedName>
</protein>
<proteinExistence type="predicted"/>
<dbReference type="RefSeq" id="WP_246976237.1">
    <property type="nucleotide sequence ID" value="NZ_CP095398.1"/>
</dbReference>
<feature type="region of interest" description="Disordered" evidence="1">
    <location>
        <begin position="1"/>
        <end position="27"/>
    </location>
</feature>
<sequence length="129" mass="14393">MITVTSSDPFYEEQRGHSTDSSTTVSDMLSRSAADGYNKVINTDDGTVMLADTETTVRSSYRNDSIALDSWRFGMTEYDDTEEVVAYAVSDTVERRQWVPLSKNSTPGRKNDPAIFSCSGFPHYIARRG</sequence>